<evidence type="ECO:0000256" key="13">
    <source>
        <dbReference type="ARBA" id="ARBA00048798"/>
    </source>
</evidence>
<comment type="pathway">
    <text evidence="4">Amino-acid biosynthesis; L-valine biosynthesis; L-valine from pyruvate: step 4/4.</text>
</comment>
<dbReference type="EC" id="2.6.1.42" evidence="7"/>
<evidence type="ECO:0000256" key="6">
    <source>
        <dbReference type="ARBA" id="ARBA00009320"/>
    </source>
</evidence>
<proteinExistence type="inferred from homology"/>
<keyword evidence="21" id="KW-0456">Lyase</keyword>
<evidence type="ECO:0000256" key="19">
    <source>
        <dbReference type="RuleBase" id="RU004106"/>
    </source>
</evidence>
<comment type="pathway">
    <text evidence="3">Amino-acid biosynthesis; L-isoleucine biosynthesis; L-isoleucine from 2-oxobutanoate: step 4/4.</text>
</comment>
<dbReference type="PROSITE" id="PS00770">
    <property type="entry name" value="AA_TRANSFER_CLASS_4"/>
    <property type="match status" value="1"/>
</dbReference>
<evidence type="ECO:0000256" key="9">
    <source>
        <dbReference type="ARBA" id="ARBA00022909"/>
    </source>
</evidence>
<dbReference type="InterPro" id="IPR043131">
    <property type="entry name" value="BCAT-like_N"/>
</dbReference>
<dbReference type="AlphaFoldDB" id="A0A0W0XR00"/>
<evidence type="ECO:0000256" key="18">
    <source>
        <dbReference type="ARBA" id="ARBA00080135"/>
    </source>
</evidence>
<dbReference type="SUPFAM" id="SSF56752">
    <property type="entry name" value="D-aminoacid aminotransferase-like PLP-dependent enzymes"/>
    <property type="match status" value="1"/>
</dbReference>
<evidence type="ECO:0000256" key="16">
    <source>
        <dbReference type="ARBA" id="ARBA00054027"/>
    </source>
</evidence>
<organism evidence="21 22">
    <name type="scientific">Legionella rubrilucens</name>
    <dbReference type="NCBI Taxonomy" id="458"/>
    <lineage>
        <taxon>Bacteria</taxon>
        <taxon>Pseudomonadati</taxon>
        <taxon>Pseudomonadota</taxon>
        <taxon>Gammaproteobacteria</taxon>
        <taxon>Legionellales</taxon>
        <taxon>Legionellaceae</taxon>
        <taxon>Legionella</taxon>
    </lineage>
</organism>
<dbReference type="EC" id="4.1.3.38" evidence="11"/>
<keyword evidence="9" id="KW-0289">Folate biosynthesis</keyword>
<accession>A0A0W0XR00</accession>
<sequence>MPPLSPDHTALSPFTRDDRIYLGEGLFETLRVQAGKPCYPDLHWQRLHDSAARLHIAIELPYADWLQRLQQCLLEPKEPVNGVKALLSGGRAARGLLTTGTDPQLVLTAFHYSPVTTPLTLVSSSWQRDRNNPVYGFKSINYLEAIMARRQAAERGADEVLFYNMEGEATETTVANLFMISGNRLYTPPLSCGLLAGIIRQRLLTKAGDWGVVCQESPLTQHQLYDADALFVCNALQGVQAVQRLDNTAYDSHHPLFLLLREKLKDDALA</sequence>
<dbReference type="OrthoDB" id="9805628at2"/>
<evidence type="ECO:0000256" key="14">
    <source>
        <dbReference type="ARBA" id="ARBA00049229"/>
    </source>
</evidence>
<keyword evidence="8 20" id="KW-0663">Pyridoxal phosphate</keyword>
<keyword evidence="22" id="KW-1185">Reference proteome</keyword>
<dbReference type="InterPro" id="IPR050571">
    <property type="entry name" value="Class-IV_PLP-Dep_Aminotrnsfr"/>
</dbReference>
<dbReference type="EMBL" id="LNYT01000020">
    <property type="protein sequence ID" value="KTD47067.1"/>
    <property type="molecule type" value="Genomic_DNA"/>
</dbReference>
<name>A0A0W0XR00_9GAMM</name>
<dbReference type="PANTHER" id="PTHR42743:SF11">
    <property type="entry name" value="AMINODEOXYCHORISMATE LYASE"/>
    <property type="match status" value="1"/>
</dbReference>
<dbReference type="GO" id="GO:0046656">
    <property type="term" value="P:folic acid biosynthetic process"/>
    <property type="evidence" value="ECO:0007669"/>
    <property type="project" value="UniProtKB-KW"/>
</dbReference>
<dbReference type="GO" id="GO:0004084">
    <property type="term" value="F:branched-chain-amino-acid transaminase activity"/>
    <property type="evidence" value="ECO:0007669"/>
    <property type="project" value="UniProtKB-EC"/>
</dbReference>
<dbReference type="FunFam" id="3.20.10.10:FF:000002">
    <property type="entry name" value="D-alanine aminotransferase"/>
    <property type="match status" value="1"/>
</dbReference>
<evidence type="ECO:0000256" key="7">
    <source>
        <dbReference type="ARBA" id="ARBA00013053"/>
    </source>
</evidence>
<evidence type="ECO:0000313" key="21">
    <source>
        <dbReference type="EMBL" id="KTD47067.1"/>
    </source>
</evidence>
<comment type="catalytic activity">
    <reaction evidence="12">
        <text>L-valine + 2-oxoglutarate = 3-methyl-2-oxobutanoate + L-glutamate</text>
        <dbReference type="Rhea" id="RHEA:24813"/>
        <dbReference type="ChEBI" id="CHEBI:11851"/>
        <dbReference type="ChEBI" id="CHEBI:16810"/>
        <dbReference type="ChEBI" id="CHEBI:29985"/>
        <dbReference type="ChEBI" id="CHEBI:57762"/>
        <dbReference type="EC" id="2.6.1.42"/>
    </reaction>
</comment>
<evidence type="ECO:0000256" key="11">
    <source>
        <dbReference type="ARBA" id="ARBA00035676"/>
    </source>
</evidence>
<dbReference type="GO" id="GO:0008696">
    <property type="term" value="F:4-amino-4-deoxychorismate lyase activity"/>
    <property type="evidence" value="ECO:0007669"/>
    <property type="project" value="UniProtKB-EC"/>
</dbReference>
<evidence type="ECO:0000256" key="17">
    <source>
        <dbReference type="ARBA" id="ARBA00069174"/>
    </source>
</evidence>
<comment type="pathway">
    <text evidence="5">Amino-acid biosynthesis; L-leucine biosynthesis; L-leucine from 3-methyl-2-oxobutanoate: step 4/4.</text>
</comment>
<dbReference type="InterPro" id="IPR018300">
    <property type="entry name" value="Aminotrans_IV_CS"/>
</dbReference>
<dbReference type="Gene3D" id="3.30.470.10">
    <property type="match status" value="1"/>
</dbReference>
<comment type="catalytic activity">
    <reaction evidence="14">
        <text>L-leucine + 2-oxoglutarate = 4-methyl-2-oxopentanoate + L-glutamate</text>
        <dbReference type="Rhea" id="RHEA:18321"/>
        <dbReference type="ChEBI" id="CHEBI:16810"/>
        <dbReference type="ChEBI" id="CHEBI:17865"/>
        <dbReference type="ChEBI" id="CHEBI:29985"/>
        <dbReference type="ChEBI" id="CHEBI:57427"/>
        <dbReference type="EC" id="2.6.1.42"/>
    </reaction>
</comment>
<comment type="similarity">
    <text evidence="6 19">Belongs to the class-IV pyridoxal-phosphate-dependent aminotransferase family.</text>
</comment>
<dbReference type="GO" id="GO:0008652">
    <property type="term" value="P:amino acid biosynthetic process"/>
    <property type="evidence" value="ECO:0007669"/>
    <property type="project" value="UniProtKB-ARBA"/>
</dbReference>
<dbReference type="InterPro" id="IPR001544">
    <property type="entry name" value="Aminotrans_IV"/>
</dbReference>
<evidence type="ECO:0000256" key="2">
    <source>
        <dbReference type="ARBA" id="ARBA00003109"/>
    </source>
</evidence>
<comment type="catalytic activity">
    <reaction evidence="13">
        <text>L-isoleucine + 2-oxoglutarate = (S)-3-methyl-2-oxopentanoate + L-glutamate</text>
        <dbReference type="Rhea" id="RHEA:24801"/>
        <dbReference type="ChEBI" id="CHEBI:16810"/>
        <dbReference type="ChEBI" id="CHEBI:29985"/>
        <dbReference type="ChEBI" id="CHEBI:35146"/>
        <dbReference type="ChEBI" id="CHEBI:58045"/>
        <dbReference type="EC" id="2.6.1.42"/>
    </reaction>
</comment>
<evidence type="ECO:0000256" key="20">
    <source>
        <dbReference type="RuleBase" id="RU004516"/>
    </source>
</evidence>
<comment type="catalytic activity">
    <reaction evidence="15">
        <text>4-amino-4-deoxychorismate = 4-aminobenzoate + pyruvate + H(+)</text>
        <dbReference type="Rhea" id="RHEA:16201"/>
        <dbReference type="ChEBI" id="CHEBI:15361"/>
        <dbReference type="ChEBI" id="CHEBI:15378"/>
        <dbReference type="ChEBI" id="CHEBI:17836"/>
        <dbReference type="ChEBI" id="CHEBI:58406"/>
        <dbReference type="EC" id="4.1.3.38"/>
    </reaction>
</comment>
<evidence type="ECO:0000256" key="3">
    <source>
        <dbReference type="ARBA" id="ARBA00004824"/>
    </source>
</evidence>
<comment type="function">
    <text evidence="16">Involved in the biosynthesis of p-aminobenzoate (PABA), a precursor of tetrahydrofolate. Converts 4-amino-4-deoxychorismate into 4-aminobenzoate (PABA) and pyruvate.</text>
</comment>
<evidence type="ECO:0000256" key="4">
    <source>
        <dbReference type="ARBA" id="ARBA00004931"/>
    </source>
</evidence>
<comment type="function">
    <text evidence="2">Acts on leucine, isoleucine and valine.</text>
</comment>
<dbReference type="Proteomes" id="UP000054608">
    <property type="component" value="Unassembled WGS sequence"/>
</dbReference>
<comment type="pathway">
    <text evidence="10">Cofactor biosynthesis; tetrahydrofolate biosynthesis; 4-aminobenzoate from chorismate: step 2/2.</text>
</comment>
<gene>
    <name evidence="21" type="ORF">Lrub_1989</name>
</gene>
<evidence type="ECO:0000313" key="22">
    <source>
        <dbReference type="Proteomes" id="UP000054608"/>
    </source>
</evidence>
<dbReference type="STRING" id="458.Lrub_1989"/>
<dbReference type="InterPro" id="IPR036038">
    <property type="entry name" value="Aminotransferase-like"/>
</dbReference>
<evidence type="ECO:0000256" key="12">
    <source>
        <dbReference type="ARBA" id="ARBA00048212"/>
    </source>
</evidence>
<evidence type="ECO:0000256" key="15">
    <source>
        <dbReference type="ARBA" id="ARBA00049529"/>
    </source>
</evidence>
<evidence type="ECO:0000256" key="8">
    <source>
        <dbReference type="ARBA" id="ARBA00022898"/>
    </source>
</evidence>
<reference evidence="21 22" key="1">
    <citation type="submission" date="2015-11" db="EMBL/GenBank/DDBJ databases">
        <title>Genomic analysis of 38 Legionella species identifies large and diverse effector repertoires.</title>
        <authorList>
            <person name="Burstein D."/>
            <person name="Amaro F."/>
            <person name="Zusman T."/>
            <person name="Lifshitz Z."/>
            <person name="Cohen O."/>
            <person name="Gilbert J.A."/>
            <person name="Pupko T."/>
            <person name="Shuman H.A."/>
            <person name="Segal G."/>
        </authorList>
    </citation>
    <scope>NUCLEOTIDE SEQUENCE [LARGE SCALE GENOMIC DNA]</scope>
    <source>
        <strain evidence="21 22">WA-270A-C2</strain>
    </source>
</reference>
<evidence type="ECO:0000256" key="10">
    <source>
        <dbReference type="ARBA" id="ARBA00035633"/>
    </source>
</evidence>
<dbReference type="Gene3D" id="3.20.10.10">
    <property type="entry name" value="D-amino Acid Aminotransferase, subunit A, domain 2"/>
    <property type="match status" value="1"/>
</dbReference>
<dbReference type="PATRIC" id="fig|458.5.peg.2077"/>
<evidence type="ECO:0000256" key="5">
    <source>
        <dbReference type="ARBA" id="ARBA00005072"/>
    </source>
</evidence>
<dbReference type="Pfam" id="PF01063">
    <property type="entry name" value="Aminotran_4"/>
    <property type="match status" value="1"/>
</dbReference>
<dbReference type="CDD" id="cd00449">
    <property type="entry name" value="PLPDE_IV"/>
    <property type="match status" value="1"/>
</dbReference>
<dbReference type="InterPro" id="IPR043132">
    <property type="entry name" value="BCAT-like_C"/>
</dbReference>
<dbReference type="RefSeq" id="WP_058531981.1">
    <property type="nucleotide sequence ID" value="NZ_CAAAIN010000002.1"/>
</dbReference>
<dbReference type="PANTHER" id="PTHR42743">
    <property type="entry name" value="AMINO-ACID AMINOTRANSFERASE"/>
    <property type="match status" value="1"/>
</dbReference>
<comment type="cofactor">
    <cofactor evidence="1 20">
        <name>pyridoxal 5'-phosphate</name>
        <dbReference type="ChEBI" id="CHEBI:597326"/>
    </cofactor>
</comment>
<comment type="caution">
    <text evidence="21">The sequence shown here is derived from an EMBL/GenBank/DDBJ whole genome shotgun (WGS) entry which is preliminary data.</text>
</comment>
<evidence type="ECO:0000256" key="1">
    <source>
        <dbReference type="ARBA" id="ARBA00001933"/>
    </source>
</evidence>
<protein>
    <recommendedName>
        <fullName evidence="17">Aminodeoxychorismate lyase</fullName>
        <ecNumber evidence="7">2.6.1.42</ecNumber>
        <ecNumber evidence="11">4.1.3.38</ecNumber>
    </recommendedName>
    <alternativeName>
        <fullName evidence="18">4-amino-4-deoxychorismate lyase</fullName>
    </alternativeName>
</protein>